<dbReference type="AlphaFoldDB" id="A0A159ZV52"/>
<keyword evidence="1" id="KW-0812">Transmembrane</keyword>
<evidence type="ECO:0000313" key="2">
    <source>
        <dbReference type="EMBL" id="AMZ70930.1"/>
    </source>
</evidence>
<keyword evidence="1" id="KW-0472">Membrane</keyword>
<protein>
    <submittedName>
        <fullName evidence="2">Uncharacterized protein</fullName>
    </submittedName>
</protein>
<dbReference type="EMBL" id="CP015225">
    <property type="protein sequence ID" value="AMZ70930.1"/>
    <property type="molecule type" value="Genomic_DNA"/>
</dbReference>
<sequence>MFTENAPVQVGKALRVAFGARFTLVCGLLLFIAGCAVPTGTAHLFKVQPARPSTVVDKQFEDAAALKLKWQQAQEAHAALVKKGATSAELAATDAQTQQARKEFQDAIRNLKAERLRIDGDIFSADKAGAIRKPDSNGNGGDVFAVYLTDAYFKYLKDLGGVNEVVIVAEFTEVGGENKSETVTKVLGPYLGVADNAKPNLLNKLLYGPKKLESDHLSMKLTVLEYDQGENEDSAAFLDFIGSASKTLSLANPITAAEQVFAKEVAKSLLALNKDDIVLQIDVDLVAGPDDEALEDNGSVLALRPGNYVLINQERCAPTNCYFYLTNRGNKENPLAWLGDTLMLVPTAMRRGWTDTPDGASLEDIQAGEIEYANHSLQQRGKNETFLGKTWVSFAVRKGGDDVLWGRRRALIEAEKAVQYINRQETSALLKSADYERARTALDAAQQAEQESRSGIAFVSPLDAKGRFAPSAKNDSFCLTHAKPVSTPQYSFYQLNGTAAPTPIKSVAIVPGKSTSSVSCFSYPANTLLTGKYQLVVTTPGVMIPVTQTATFEMLP</sequence>
<feature type="transmembrane region" description="Helical" evidence="1">
    <location>
        <begin position="22"/>
        <end position="45"/>
    </location>
</feature>
<evidence type="ECO:0000313" key="3">
    <source>
        <dbReference type="Proteomes" id="UP000076083"/>
    </source>
</evidence>
<evidence type="ECO:0000256" key="1">
    <source>
        <dbReference type="SAM" id="Phobius"/>
    </source>
</evidence>
<gene>
    <name evidence="2" type="ORF">TK06_07380</name>
</gene>
<reference evidence="2 3" key="2">
    <citation type="journal article" date="2018" name="Nature">
        <title>Mutant phenotypes for thousands of bacterial genes of unknown function.</title>
        <authorList>
            <person name="Price M.N."/>
            <person name="Wetmore K.M."/>
            <person name="Waters R.J."/>
            <person name="Callaghan M."/>
            <person name="Ray J."/>
            <person name="Liu H."/>
            <person name="Kuehl J.V."/>
            <person name="Melnyk R.A."/>
            <person name="Lamson J.S."/>
            <person name="Suh Y."/>
            <person name="Carlson H.K."/>
            <person name="Esquivel Z."/>
            <person name="Sadeeshkumar H."/>
            <person name="Chakraborty R."/>
            <person name="Zane G.M."/>
            <person name="Rubin B.E."/>
            <person name="Wall J.D."/>
            <person name="Visel A."/>
            <person name="Bristow J."/>
            <person name="Blow M.J."/>
            <person name="Arkin A.P."/>
            <person name="Deutschbauer A.M."/>
        </authorList>
    </citation>
    <scope>NUCLEOTIDE SEQUENCE [LARGE SCALE GENOMIC DNA]</scope>
    <source>
        <strain evidence="2 3">FW300-N2E2</strain>
    </source>
</reference>
<name>A0A159ZV52_PSEFL</name>
<keyword evidence="1" id="KW-1133">Transmembrane helix</keyword>
<proteinExistence type="predicted"/>
<reference evidence="3" key="1">
    <citation type="submission" date="2016-04" db="EMBL/GenBank/DDBJ databases">
        <authorList>
            <person name="Ray J."/>
            <person name="Price M."/>
            <person name="Deutschbauer A."/>
        </authorList>
    </citation>
    <scope>NUCLEOTIDE SEQUENCE [LARGE SCALE GENOMIC DNA]</scope>
    <source>
        <strain evidence="3">FW300-N2E2</strain>
    </source>
</reference>
<dbReference type="Proteomes" id="UP000076083">
    <property type="component" value="Chromosome"/>
</dbReference>
<accession>A0A159ZV52</accession>
<organism evidence="2 3">
    <name type="scientific">Pseudomonas fluorescens</name>
    <dbReference type="NCBI Taxonomy" id="294"/>
    <lineage>
        <taxon>Bacteria</taxon>
        <taxon>Pseudomonadati</taxon>
        <taxon>Pseudomonadota</taxon>
        <taxon>Gammaproteobacteria</taxon>
        <taxon>Pseudomonadales</taxon>
        <taxon>Pseudomonadaceae</taxon>
        <taxon>Pseudomonas</taxon>
    </lineage>
</organism>
<dbReference type="RefSeq" id="WP_063321510.1">
    <property type="nucleotide sequence ID" value="NZ_CP015225.1"/>
</dbReference>